<evidence type="ECO:0000259" key="4">
    <source>
        <dbReference type="PROSITE" id="PS51286"/>
    </source>
</evidence>
<name>E1ZLH2_CHLVA</name>
<feature type="region of interest" description="Disordered" evidence="3">
    <location>
        <begin position="1"/>
        <end position="23"/>
    </location>
</feature>
<dbReference type="Proteomes" id="UP000008141">
    <property type="component" value="Unassembled WGS sequence"/>
</dbReference>
<accession>E1ZLH2</accession>
<keyword evidence="1" id="KW-0677">Repeat</keyword>
<feature type="compositionally biased region" description="Low complexity" evidence="3">
    <location>
        <begin position="1"/>
        <end position="16"/>
    </location>
</feature>
<dbReference type="NCBIfam" id="TIGR00756">
    <property type="entry name" value="PPR"/>
    <property type="match status" value="1"/>
</dbReference>
<protein>
    <recommendedName>
        <fullName evidence="4">RAP domain-containing protein</fullName>
    </recommendedName>
</protein>
<evidence type="ECO:0000256" key="3">
    <source>
        <dbReference type="SAM" id="MobiDB-lite"/>
    </source>
</evidence>
<dbReference type="CDD" id="cd20529">
    <property type="entry name" value="CYCLIN_CCNJ-like_rpt2"/>
    <property type="match status" value="1"/>
</dbReference>
<dbReference type="KEGG" id="cvr:CHLNCDRAFT_137207"/>
<dbReference type="OrthoDB" id="385235at2759"/>
<dbReference type="GO" id="GO:0003723">
    <property type="term" value="F:RNA binding"/>
    <property type="evidence" value="ECO:0007669"/>
    <property type="project" value="TreeGrafter"/>
</dbReference>
<dbReference type="Gene3D" id="1.10.472.10">
    <property type="entry name" value="Cyclin-like"/>
    <property type="match status" value="1"/>
</dbReference>
<feature type="repeat" description="PPR" evidence="2">
    <location>
        <begin position="1336"/>
        <end position="1370"/>
    </location>
</feature>
<dbReference type="Pfam" id="PF02984">
    <property type="entry name" value="Cyclin_C"/>
    <property type="match status" value="1"/>
</dbReference>
<dbReference type="GO" id="GO:0009507">
    <property type="term" value="C:chloroplast"/>
    <property type="evidence" value="ECO:0007669"/>
    <property type="project" value="GOC"/>
</dbReference>
<dbReference type="InterPro" id="IPR011990">
    <property type="entry name" value="TPR-like_helical_dom_sf"/>
</dbReference>
<dbReference type="Gene3D" id="1.25.40.10">
    <property type="entry name" value="Tetratricopeptide repeat domain"/>
    <property type="match status" value="2"/>
</dbReference>
<feature type="compositionally biased region" description="Pro residues" evidence="3">
    <location>
        <begin position="945"/>
        <end position="954"/>
    </location>
</feature>
<dbReference type="PANTHER" id="PTHR21228:SF40">
    <property type="entry name" value="LD45607P"/>
    <property type="match status" value="1"/>
</dbReference>
<keyword evidence="6" id="KW-1185">Reference proteome</keyword>
<dbReference type="InterPro" id="IPR004367">
    <property type="entry name" value="Cyclin_C-dom"/>
</dbReference>
<organism evidence="6">
    <name type="scientific">Chlorella variabilis</name>
    <name type="common">Green alga</name>
    <dbReference type="NCBI Taxonomy" id="554065"/>
    <lineage>
        <taxon>Eukaryota</taxon>
        <taxon>Viridiplantae</taxon>
        <taxon>Chlorophyta</taxon>
        <taxon>core chlorophytes</taxon>
        <taxon>Trebouxiophyceae</taxon>
        <taxon>Chlorellales</taxon>
        <taxon>Chlorellaceae</taxon>
        <taxon>Chlorella clade</taxon>
        <taxon>Chlorella</taxon>
    </lineage>
</organism>
<reference evidence="5 6" key="1">
    <citation type="journal article" date="2010" name="Plant Cell">
        <title>The Chlorella variabilis NC64A genome reveals adaptation to photosymbiosis, coevolution with viruses, and cryptic sex.</title>
        <authorList>
            <person name="Blanc G."/>
            <person name="Duncan G."/>
            <person name="Agarkova I."/>
            <person name="Borodovsky M."/>
            <person name="Gurnon J."/>
            <person name="Kuo A."/>
            <person name="Lindquist E."/>
            <person name="Lucas S."/>
            <person name="Pangilinan J."/>
            <person name="Polle J."/>
            <person name="Salamov A."/>
            <person name="Terry A."/>
            <person name="Yamada T."/>
            <person name="Dunigan D.D."/>
            <person name="Grigoriev I.V."/>
            <person name="Claverie J.M."/>
            <person name="Van Etten J.L."/>
        </authorList>
    </citation>
    <scope>NUCLEOTIDE SEQUENCE [LARGE SCALE GENOMIC DNA]</scope>
    <source>
        <strain evidence="5 6">NC64A</strain>
    </source>
</reference>
<dbReference type="InterPro" id="IPR013584">
    <property type="entry name" value="RAP"/>
</dbReference>
<dbReference type="InterPro" id="IPR050870">
    <property type="entry name" value="FAST_kinase"/>
</dbReference>
<dbReference type="GO" id="GO:0035770">
    <property type="term" value="C:ribonucleoprotein granule"/>
    <property type="evidence" value="ECO:0007669"/>
    <property type="project" value="TreeGrafter"/>
</dbReference>
<dbReference type="GO" id="GO:0000963">
    <property type="term" value="P:mitochondrial RNA processing"/>
    <property type="evidence" value="ECO:0007669"/>
    <property type="project" value="TreeGrafter"/>
</dbReference>
<dbReference type="InterPro" id="IPR036915">
    <property type="entry name" value="Cyclin-like_sf"/>
</dbReference>
<dbReference type="eggNOG" id="KOG4197">
    <property type="taxonomic scope" value="Eukaryota"/>
</dbReference>
<dbReference type="GO" id="GO:1901259">
    <property type="term" value="P:chloroplast rRNA processing"/>
    <property type="evidence" value="ECO:0007669"/>
    <property type="project" value="TreeGrafter"/>
</dbReference>
<dbReference type="SUPFAM" id="SSF47954">
    <property type="entry name" value="Cyclin-like"/>
    <property type="match status" value="1"/>
</dbReference>
<dbReference type="Pfam" id="PF08373">
    <property type="entry name" value="RAP"/>
    <property type="match status" value="1"/>
</dbReference>
<dbReference type="PROSITE" id="PS51286">
    <property type="entry name" value="RAP"/>
    <property type="match status" value="1"/>
</dbReference>
<dbReference type="GO" id="GO:0005759">
    <property type="term" value="C:mitochondrial matrix"/>
    <property type="evidence" value="ECO:0007669"/>
    <property type="project" value="TreeGrafter"/>
</dbReference>
<sequence length="1782" mass="188861">MNGGYARSTSSRSSEPGRGGGQRVALSRQLNNQITQAANLQELIHMVVVNFSRMNAVNYCTAYHRIARHVQDQRTPPDAWPPHQQQQLGGLLTELNQALIDRLEEVQAHNLGLTLWSTSKTHRLPQQHCEELWAALQAEITRRLATVSKSTYMTDKHYNFGPQSLSNIVYSAASMGLKPDYDLLHGVARAVVWQAGEFKPQGLANILWGMGKLGVKVSHEVRQMVDALCREVQAQLTHSRHKGSFAPQNVSNTLHGIVNIGIVPSPELLSALVRAADGMLRSFGAQELTNLVWSLSQMHRCGVPFTPDVDALLTRIPDELSLLFGDRAWRSRVRPQTISNLALAYAHLGRKPQLLMALLMKEAMPLLPQFKPQELSNLLWSMASMEFWHGPGAVESITQAACGVADRMKPQEIANCCWAWATMRFFPGAEVLDLMLAHAEAQLDRFKSQELGMLTWAVARLAYMPAASLVRACLPLAAEWRNPAVQDCGNLLWAFTVLGILTPEVMSVLGHKMLSLPREAFTQEAYIQLYQAKMSLSQAVHDIAAHIPPELLARGETEWRQQAAVLKVSATHRDVAAAMAELGIEHDIERRIEDGLVSVDIALRSERVAVEVDGSAHFTQNEPFVPLGRTLWRWRLLASRGWRVVSVPYFRWGLLRSMDEKKRYLYQLLQCRSVWDCYSLDPQDRDAPPSPPANLAHLTPEEVFQYASEGVACSTLLHPSSTPGASPTTPLLAGLGPVMGGAASSFTPADALRPASASSGGGLAATPLPLPLPLPLTSAGLGQPPSSLASGSLAAAASARSAGAAASGSAYSRLPDNLYSSDSPRGGSIGAAFGSGRLGSAGSALNIAARPFTATAAAAAPARTGSAASSASPAAQSGVAGTAAPCGSSLAPTAPSFSPGGVPAVCSPGSPSLARGTPAGRGSYGSSTVGSPALPPFTSAYSSATPPPPAPPQLPSLAHAKQCAAPRLASPKSVAAALPGGPSGGAAGAPAALAGLGDDSSDDDIGDLRSYFGSVIGVSLSQPQEPQGPLSVEEVRRKLALLPAEQAVADVAPAWLEGWDAAQAAELLSQLDSPTTASRHADCCGMLLLCGWALQLFEWLRGLAPDSPQAHLCSPAAYTTMIVLYGRWRKPKPAVRLFAELKDRGEDSPEVHSALPTFPGASLLRRSGQYDVALDAYRNMLAQGLPPTPAALLAVFDAVIERACAAGNTAAAESAFGHMCAAGVAPSAPTFAALLAAVRQQHPAPEVAELAVGLLGKAEAAAGAKPGRAMQALQEACRSHGWYDVSQQLLARVEEAGAAPSLEMVNGVLAACAAGGAAQEARQAFDKLARHGLQPSADSYLHLVEALCRGGQWAQAALTYESMLAAGVVPSEQLASLAVDALWCTGLAWAQARALELFQQATSAGWLPPLRAVMSGSLLKLDLRARHAGTGMLRMHRWLLDLRASIGNSGAACVLDEAKRVCVISSSPPGARGGGAADRHAELAAGLKDSLGASLMLHGAPFRVTHEDGRAQRMESSTFMLKKWLFTGACGLPPRIAPQMYGIVAEYEAVHPLDAAALHRARYHERRRELVGAAQQLVLGLGLGVAQVWHAAVVLLDRCAAAGYQPRMDALLVAACVALAADKEGLPLGPAQLAALLDREATLSGVGAEPQAALQEEVQLVAAALQGDTACLSAVHCWKVYSDRMECDVKSVEQTEALLGDSFSRLHQLAFEDAYTTYPPSILAAAAVYLGRKQRGMVPFWPSVLRRLTGYHEQLHPELSAALRELQHTAQYGSTVSQAVFS</sequence>
<dbReference type="GO" id="GO:0044528">
    <property type="term" value="P:regulation of mitochondrial mRNA stability"/>
    <property type="evidence" value="ECO:0007669"/>
    <property type="project" value="TreeGrafter"/>
</dbReference>
<evidence type="ECO:0000313" key="6">
    <source>
        <dbReference type="Proteomes" id="UP000008141"/>
    </source>
</evidence>
<evidence type="ECO:0000256" key="1">
    <source>
        <dbReference type="ARBA" id="ARBA00022737"/>
    </source>
</evidence>
<feature type="domain" description="RAP" evidence="4">
    <location>
        <begin position="608"/>
        <end position="667"/>
    </location>
</feature>
<dbReference type="EMBL" id="GL433852">
    <property type="protein sequence ID" value="EFN53267.1"/>
    <property type="molecule type" value="Genomic_DNA"/>
</dbReference>
<feature type="region of interest" description="Disordered" evidence="3">
    <location>
        <begin position="937"/>
        <end position="962"/>
    </location>
</feature>
<dbReference type="RefSeq" id="XP_005845369.1">
    <property type="nucleotide sequence ID" value="XM_005845307.1"/>
</dbReference>
<dbReference type="InParanoid" id="E1ZLH2"/>
<dbReference type="PANTHER" id="PTHR21228">
    <property type="entry name" value="FAST LEU-RICH DOMAIN-CONTAINING"/>
    <property type="match status" value="1"/>
</dbReference>
<dbReference type="GeneID" id="17352678"/>
<dbReference type="InterPro" id="IPR002885">
    <property type="entry name" value="PPR_rpt"/>
</dbReference>
<evidence type="ECO:0000313" key="5">
    <source>
        <dbReference type="EMBL" id="EFN53267.1"/>
    </source>
</evidence>
<proteinExistence type="predicted"/>
<evidence type="ECO:0000256" key="2">
    <source>
        <dbReference type="PROSITE-ProRule" id="PRU00708"/>
    </source>
</evidence>
<dbReference type="Pfam" id="PF01535">
    <property type="entry name" value="PPR"/>
    <property type="match status" value="1"/>
</dbReference>
<gene>
    <name evidence="5" type="ORF">CHLNCDRAFT_137207</name>
</gene>
<dbReference type="SMART" id="SM00952">
    <property type="entry name" value="RAP"/>
    <property type="match status" value="1"/>
</dbReference>
<dbReference type="PROSITE" id="PS51375">
    <property type="entry name" value="PPR"/>
    <property type="match status" value="1"/>
</dbReference>